<reference evidence="9 10" key="1">
    <citation type="submission" date="2023-06" db="EMBL/GenBank/DDBJ databases">
        <title>Cellulomonas sp. MW9 Whole genome sequence.</title>
        <authorList>
            <person name="Park S."/>
        </authorList>
    </citation>
    <scope>NUCLEOTIDE SEQUENCE [LARGE SCALE GENOMIC DNA]</scope>
    <source>
        <strain evidence="9 10">MW9</strain>
    </source>
</reference>
<dbReference type="PANTHER" id="PTHR30472:SF1">
    <property type="entry name" value="FE(3+) DICITRATE TRANSPORT SYSTEM PERMEASE PROTEIN FECC-RELATED"/>
    <property type="match status" value="1"/>
</dbReference>
<evidence type="ECO:0000256" key="5">
    <source>
        <dbReference type="ARBA" id="ARBA00022692"/>
    </source>
</evidence>
<evidence type="ECO:0000313" key="9">
    <source>
        <dbReference type="EMBL" id="MDM7832639.1"/>
    </source>
</evidence>
<evidence type="ECO:0000256" key="4">
    <source>
        <dbReference type="ARBA" id="ARBA00022475"/>
    </source>
</evidence>
<dbReference type="InterPro" id="IPR000522">
    <property type="entry name" value="ABC_transptr_permease_BtuC"/>
</dbReference>
<dbReference type="InterPro" id="IPR037294">
    <property type="entry name" value="ABC_BtuC-like"/>
</dbReference>
<keyword evidence="6 8" id="KW-1133">Transmembrane helix</keyword>
<evidence type="ECO:0000256" key="6">
    <source>
        <dbReference type="ARBA" id="ARBA00022989"/>
    </source>
</evidence>
<keyword evidence="4" id="KW-1003">Cell membrane</keyword>
<comment type="similarity">
    <text evidence="2">Belongs to the binding-protein-dependent transport system permease family. FecCD subfamily.</text>
</comment>
<evidence type="ECO:0000256" key="7">
    <source>
        <dbReference type="ARBA" id="ARBA00023136"/>
    </source>
</evidence>
<dbReference type="CDD" id="cd06550">
    <property type="entry name" value="TM_ABC_iron-siderophores_like"/>
    <property type="match status" value="1"/>
</dbReference>
<dbReference type="Proteomes" id="UP001321453">
    <property type="component" value="Unassembled WGS sequence"/>
</dbReference>
<dbReference type="EMBL" id="JAUCGR010000004">
    <property type="protein sequence ID" value="MDM7832639.1"/>
    <property type="molecule type" value="Genomic_DNA"/>
</dbReference>
<dbReference type="Pfam" id="PF01032">
    <property type="entry name" value="FecCD"/>
    <property type="match status" value="1"/>
</dbReference>
<evidence type="ECO:0000256" key="8">
    <source>
        <dbReference type="SAM" id="Phobius"/>
    </source>
</evidence>
<evidence type="ECO:0000256" key="2">
    <source>
        <dbReference type="ARBA" id="ARBA00007935"/>
    </source>
</evidence>
<feature type="transmembrane region" description="Helical" evidence="8">
    <location>
        <begin position="167"/>
        <end position="187"/>
    </location>
</feature>
<comment type="caution">
    <text evidence="9">The sequence shown here is derived from an EMBL/GenBank/DDBJ whole genome shotgun (WGS) entry which is preliminary data.</text>
</comment>
<feature type="transmembrane region" description="Helical" evidence="8">
    <location>
        <begin position="109"/>
        <end position="129"/>
    </location>
</feature>
<protein>
    <submittedName>
        <fullName evidence="9">Iron ABC transporter permease</fullName>
    </submittedName>
</protein>
<proteinExistence type="inferred from homology"/>
<feature type="transmembrane region" description="Helical" evidence="8">
    <location>
        <begin position="325"/>
        <end position="345"/>
    </location>
</feature>
<organism evidence="9 10">
    <name type="scientific">Cellulomonas edaphi</name>
    <dbReference type="NCBI Taxonomy" id="3053468"/>
    <lineage>
        <taxon>Bacteria</taxon>
        <taxon>Bacillati</taxon>
        <taxon>Actinomycetota</taxon>
        <taxon>Actinomycetes</taxon>
        <taxon>Micrococcales</taxon>
        <taxon>Cellulomonadaceae</taxon>
        <taxon>Cellulomonas</taxon>
    </lineage>
</organism>
<feature type="transmembrane region" description="Helical" evidence="8">
    <location>
        <begin position="208"/>
        <end position="229"/>
    </location>
</feature>
<sequence>MAVVQLGTAPATASRGRARLAGRRGSGLAILVVVLAVVCVASVSLGSRAVAPATLWHAFAAFDPTSTDHTVVRDMRVPRTLLGLAVGGALGLSGALLQGVARNPLADPGIMGINAGAAVAIVLAVLLLGAQQASTFVWFAFAGAGIATVLVYGIASFGREGATPVKLALAGVAVTAAFSSVTSAVLLTNVDALEQMRMWQVGALAGRYAPVLHQLAPFFVVGTVVALAAGRTLNGLALGEDVARALGQRVALSRGVLFATVALLCGAATAACGPIVFLGLVVPHLARLATGPDHRWLLPYSAVLGALLLLACDVVGRLVVAPGELAVGVVIGLLGAPVFVALVRYRRMVEL</sequence>
<evidence type="ECO:0000313" key="10">
    <source>
        <dbReference type="Proteomes" id="UP001321453"/>
    </source>
</evidence>
<dbReference type="RefSeq" id="WP_289448140.1">
    <property type="nucleotide sequence ID" value="NZ_JAUCGR010000004.1"/>
</dbReference>
<feature type="transmembrane region" description="Helical" evidence="8">
    <location>
        <begin position="28"/>
        <end position="46"/>
    </location>
</feature>
<gene>
    <name evidence="9" type="ORF">QRT05_14975</name>
</gene>
<evidence type="ECO:0000256" key="3">
    <source>
        <dbReference type="ARBA" id="ARBA00022448"/>
    </source>
</evidence>
<keyword evidence="7 8" id="KW-0472">Membrane</keyword>
<accession>A0ABT7SCG6</accession>
<keyword evidence="10" id="KW-1185">Reference proteome</keyword>
<comment type="subcellular location">
    <subcellularLocation>
        <location evidence="1">Cell membrane</location>
        <topology evidence="1">Multi-pass membrane protein</topology>
    </subcellularLocation>
</comment>
<evidence type="ECO:0000256" key="1">
    <source>
        <dbReference type="ARBA" id="ARBA00004651"/>
    </source>
</evidence>
<dbReference type="PANTHER" id="PTHR30472">
    <property type="entry name" value="FERRIC ENTEROBACTIN TRANSPORT SYSTEM PERMEASE PROTEIN"/>
    <property type="match status" value="1"/>
</dbReference>
<keyword evidence="5 8" id="KW-0812">Transmembrane</keyword>
<feature type="transmembrane region" description="Helical" evidence="8">
    <location>
        <begin position="297"/>
        <end position="319"/>
    </location>
</feature>
<feature type="transmembrane region" description="Helical" evidence="8">
    <location>
        <begin position="256"/>
        <end position="285"/>
    </location>
</feature>
<name>A0ABT7SCG6_9CELL</name>
<keyword evidence="3" id="KW-0813">Transport</keyword>
<dbReference type="Gene3D" id="1.10.3470.10">
    <property type="entry name" value="ABC transporter involved in vitamin B12 uptake, BtuC"/>
    <property type="match status" value="1"/>
</dbReference>
<feature type="transmembrane region" description="Helical" evidence="8">
    <location>
        <begin position="136"/>
        <end position="155"/>
    </location>
</feature>
<dbReference type="SUPFAM" id="SSF81345">
    <property type="entry name" value="ABC transporter involved in vitamin B12 uptake, BtuC"/>
    <property type="match status" value="1"/>
</dbReference>
<feature type="transmembrane region" description="Helical" evidence="8">
    <location>
        <begin position="80"/>
        <end position="97"/>
    </location>
</feature>